<dbReference type="PANTHER" id="PTHR12756:SF11">
    <property type="entry name" value="CYTOSOLIC CARBOXYPEPTIDASE 1"/>
    <property type="match status" value="1"/>
</dbReference>
<feature type="active site" description="Proton donor/acceptor" evidence="2">
    <location>
        <position position="390"/>
    </location>
</feature>
<dbReference type="Gene3D" id="3.40.630.10">
    <property type="entry name" value="Zn peptidases"/>
    <property type="match status" value="1"/>
</dbReference>
<reference evidence="5" key="1">
    <citation type="submission" date="2023-07" db="EMBL/GenBank/DDBJ databases">
        <title>Functional and genomic diversity of the sorghum phyllosphere microbiome.</title>
        <authorList>
            <person name="Shade A."/>
        </authorList>
    </citation>
    <scope>NUCLEOTIDE SEQUENCE [LARGE SCALE GENOMIC DNA]</scope>
    <source>
        <strain evidence="5">SORGH_AS_0422</strain>
    </source>
</reference>
<keyword evidence="4" id="KW-0378">Hydrolase</keyword>
<dbReference type="InterPro" id="IPR050821">
    <property type="entry name" value="Cytosolic_carboxypeptidase"/>
</dbReference>
<evidence type="ECO:0000259" key="3">
    <source>
        <dbReference type="PROSITE" id="PS52035"/>
    </source>
</evidence>
<dbReference type="SUPFAM" id="SSF53187">
    <property type="entry name" value="Zn-dependent exopeptidases"/>
    <property type="match status" value="1"/>
</dbReference>
<comment type="similarity">
    <text evidence="2">Belongs to the peptidase M14 family.</text>
</comment>
<dbReference type="PROSITE" id="PS52035">
    <property type="entry name" value="PEPTIDASE_M14"/>
    <property type="match status" value="1"/>
</dbReference>
<keyword evidence="5" id="KW-1185">Reference proteome</keyword>
<comment type="cofactor">
    <cofactor evidence="1">
        <name>Zn(2+)</name>
        <dbReference type="ChEBI" id="CHEBI:29105"/>
    </cofactor>
</comment>
<keyword evidence="4" id="KW-0121">Carboxypeptidase</keyword>
<sequence length="419" mass="47065">MLVNVRGLPGGQSFKFLIVLLALTGLAACRTNKLNTTAAVLKVDSSKAKITWQQRREYIFNNRQLIFSNKFASARFSAITQQNDSTFKIDVLPENEPVNPSPWYAFKVWSAIGRNVYITLNYPTTKHRYNPKVSVNGKQWQDVLPVSIAKDERQASFKIKAGTDTLTVSAQEIISSADSYRWMDSIAESGNLNKQVTGHSLMGKPITMLTSKGSNGKKLVVVLSRQHPPEVTGYMAMQEFVRTVTANTTMAIKFREQYQLLLWPMLNPDGVDEGNWRHSAAGVDLNRDWENFVQPETKAVQQAVLNIVKQQNAKVYFTLDFHSTYYDIFYINQLQNPSASNLPGFTVEWLDAMKKSIPGFSPQIKPSGNGGNVSKSWFSRKLGAEALTYEVGDNTSRNLLKLKGRIAAEEMMKKLMADN</sequence>
<dbReference type="RefSeq" id="WP_311947316.1">
    <property type="nucleotide sequence ID" value="NZ_JAVLVU010000001.1"/>
</dbReference>
<dbReference type="InterPro" id="IPR000834">
    <property type="entry name" value="Peptidase_M14"/>
</dbReference>
<feature type="domain" description="Peptidase M14" evidence="3">
    <location>
        <begin position="172"/>
        <end position="419"/>
    </location>
</feature>
<evidence type="ECO:0000256" key="2">
    <source>
        <dbReference type="PROSITE-ProRule" id="PRU01379"/>
    </source>
</evidence>
<keyword evidence="4" id="KW-0645">Protease</keyword>
<name>A0ABU3GNU2_9SPHI</name>
<dbReference type="GO" id="GO:0004180">
    <property type="term" value="F:carboxypeptidase activity"/>
    <property type="evidence" value="ECO:0007669"/>
    <property type="project" value="UniProtKB-KW"/>
</dbReference>
<dbReference type="EMBL" id="JAVLVU010000001">
    <property type="protein sequence ID" value="MDT3401443.1"/>
    <property type="molecule type" value="Genomic_DNA"/>
</dbReference>
<dbReference type="Pfam" id="PF00246">
    <property type="entry name" value="Peptidase_M14"/>
    <property type="match status" value="1"/>
</dbReference>
<proteinExistence type="inferred from homology"/>
<evidence type="ECO:0000313" key="5">
    <source>
        <dbReference type="Proteomes" id="UP001258315"/>
    </source>
</evidence>
<protein>
    <submittedName>
        <fullName evidence="4">Murein tripeptide amidase MpaA</fullName>
        <ecNumber evidence="4">3.4.17.24</ecNumber>
    </submittedName>
</protein>
<dbReference type="CDD" id="cd06237">
    <property type="entry name" value="M14_Nna1-like"/>
    <property type="match status" value="1"/>
</dbReference>
<comment type="caution">
    <text evidence="4">The sequence shown here is derived from an EMBL/GenBank/DDBJ whole genome shotgun (WGS) entry which is preliminary data.</text>
</comment>
<evidence type="ECO:0000256" key="1">
    <source>
        <dbReference type="ARBA" id="ARBA00001947"/>
    </source>
</evidence>
<accession>A0ABU3GNU2</accession>
<dbReference type="Proteomes" id="UP001258315">
    <property type="component" value="Unassembled WGS sequence"/>
</dbReference>
<dbReference type="PANTHER" id="PTHR12756">
    <property type="entry name" value="CYTOSOLIC CARBOXYPEPTIDASE"/>
    <property type="match status" value="1"/>
</dbReference>
<dbReference type="SMART" id="SM00631">
    <property type="entry name" value="Zn_pept"/>
    <property type="match status" value="1"/>
</dbReference>
<gene>
    <name evidence="4" type="ORF">QE417_000515</name>
</gene>
<evidence type="ECO:0000313" key="4">
    <source>
        <dbReference type="EMBL" id="MDT3401443.1"/>
    </source>
</evidence>
<dbReference type="EC" id="3.4.17.24" evidence="4"/>
<dbReference type="PROSITE" id="PS51257">
    <property type="entry name" value="PROKAR_LIPOPROTEIN"/>
    <property type="match status" value="1"/>
</dbReference>
<organism evidence="4 5">
    <name type="scientific">Mucilaginibacter terrae</name>
    <dbReference type="NCBI Taxonomy" id="1955052"/>
    <lineage>
        <taxon>Bacteria</taxon>
        <taxon>Pseudomonadati</taxon>
        <taxon>Bacteroidota</taxon>
        <taxon>Sphingobacteriia</taxon>
        <taxon>Sphingobacteriales</taxon>
        <taxon>Sphingobacteriaceae</taxon>
        <taxon>Mucilaginibacter</taxon>
    </lineage>
</organism>